<name>A0AAN8S1Q9_9PEZI</name>
<dbReference type="Pfam" id="PF00241">
    <property type="entry name" value="Cofilin_ADF"/>
    <property type="match status" value="1"/>
</dbReference>
<feature type="compositionally biased region" description="Low complexity" evidence="1">
    <location>
        <begin position="508"/>
        <end position="535"/>
    </location>
</feature>
<proteinExistence type="predicted"/>
<feature type="compositionally biased region" description="Low complexity" evidence="1">
    <location>
        <begin position="585"/>
        <end position="603"/>
    </location>
</feature>
<keyword evidence="4" id="KW-1185">Reference proteome</keyword>
<evidence type="ECO:0000259" key="2">
    <source>
        <dbReference type="Pfam" id="PF00241"/>
    </source>
</evidence>
<evidence type="ECO:0000313" key="3">
    <source>
        <dbReference type="EMBL" id="KAK6521133.1"/>
    </source>
</evidence>
<feature type="compositionally biased region" description="Pro residues" evidence="1">
    <location>
        <begin position="385"/>
        <end position="394"/>
    </location>
</feature>
<feature type="compositionally biased region" description="Polar residues" evidence="1">
    <location>
        <begin position="849"/>
        <end position="864"/>
    </location>
</feature>
<feature type="compositionally biased region" description="Basic and acidic residues" evidence="1">
    <location>
        <begin position="235"/>
        <end position="245"/>
    </location>
</feature>
<dbReference type="GO" id="GO:0003779">
    <property type="term" value="F:actin binding"/>
    <property type="evidence" value="ECO:0007669"/>
    <property type="project" value="InterPro"/>
</dbReference>
<feature type="compositionally biased region" description="Pro residues" evidence="1">
    <location>
        <begin position="985"/>
        <end position="1010"/>
    </location>
</feature>
<feature type="compositionally biased region" description="Polar residues" evidence="1">
    <location>
        <begin position="375"/>
        <end position="384"/>
    </location>
</feature>
<feature type="compositionally biased region" description="Polar residues" evidence="1">
    <location>
        <begin position="331"/>
        <end position="345"/>
    </location>
</feature>
<sequence length="1115" mass="119338">MALNGLDAQALKEAFDYACSEPGWFLLKYETRDDIVLLGKGASAVKDMRELISSEPDDSPIYGFIRYRRRNILIKLVPDNTSRVLKARSQVHFQSVVERFSPCDVTVSLKSYKELTDAALTTACSTHTATASISSSSSSLRQRRLTDIQETSEEGFETLEAEPKPEPTTTSKIVENHQGLQVIVTTHDPGVSKDGKRAPIEVEISAPEPIKVEQEVEDFDVLDTVDELGLTRTDSLIREREDGGPPRKSTSSTTGRPTAEDIYAELALKYAPKVKLGPRPSADWHKRPHTSSSTGSGPATGDKETSKSGPTASVPKNVHLPARMPTRKARSGSQSSNHSKLQFQFQAPFEATGAAASKRKGSLHHPGPPPPLQFASANNTTTPSNPFPSAPLSPTPSFTSIKSALSTSSHSTAAFYLANPIGAAPAAAAASASSSGISPEKARLMKALELRKKALAATSVTATATGTGTGTTPHHNLQPGAEEHQQHQHQHQHQRQDAAEATPKNITSLSPPSSSSASKLSRSGSAKSTKSTRSVSRSRSKSKSSKARTTPISTSPPPPAATQIGSTLHATSSDEMSATLTEAGSPPTSSSSSITPSEPTSLTNSVPDTPTQGSYTAASEPTPIENTLPSPTQAPSTSTEHDSQKSFSDDLDKESESSYGVSDLNGESIESNTITDDGEDRIATRLHPPPPTLLLPTPKSAPPESPKTKENTQPEIISKIIEVKEEPKRDDTPPRSPLLHLNMLHPKTPADYMDNQNQTLPKTHNRLPSTEVPVIETARSVSAPFMNNPEKKPVLVASSRKVSVSSSVSQRIKALEMLSKDKPAAASPPVMPPQRSRPSSPTPQFAPVRTNNLKTSASSPNLSPLVSPGTPRQRIDSPFLLNKKNSDELNAKLQGLPTSTWSPAKARAGSFGEISIVPPRKASIASVSSLNITTIAEPPTVIPKKEDSPPKTADGSPKSKISPLLRRMSSSKAKKTASPVTPITPITPPTAKPTPVSVAPPPPPPPPPPPTEKKILLTGWVNVQLPNTLFWKRRYLRIDSDTWLYLTLSADENSPQTGKYNIKNEVMAAMVPDIDEQELPNSVNLRLIEGGFLACACENDQEQTNILKVVRSCIA</sequence>
<dbReference type="Gene3D" id="3.40.20.10">
    <property type="entry name" value="Severin"/>
    <property type="match status" value="1"/>
</dbReference>
<feature type="compositionally biased region" description="Pro residues" evidence="1">
    <location>
        <begin position="687"/>
        <end position="705"/>
    </location>
</feature>
<feature type="region of interest" description="Disordered" evidence="1">
    <location>
        <begin position="232"/>
        <end position="261"/>
    </location>
</feature>
<dbReference type="EMBL" id="JAVHJM010000001">
    <property type="protein sequence ID" value="KAK6521133.1"/>
    <property type="molecule type" value="Genomic_DNA"/>
</dbReference>
<feature type="region of interest" description="Disordered" evidence="1">
    <location>
        <begin position="131"/>
        <end position="178"/>
    </location>
</feature>
<feature type="compositionally biased region" description="Low complexity" evidence="1">
    <location>
        <begin position="833"/>
        <end position="843"/>
    </location>
</feature>
<evidence type="ECO:0000256" key="1">
    <source>
        <dbReference type="SAM" id="MobiDB-lite"/>
    </source>
</evidence>
<feature type="region of interest" description="Disordered" evidence="1">
    <location>
        <begin position="938"/>
        <end position="1013"/>
    </location>
</feature>
<dbReference type="InterPro" id="IPR029006">
    <property type="entry name" value="ADF-H/Gelsolin-like_dom_sf"/>
</dbReference>
<feature type="region of interest" description="Disordered" evidence="1">
    <location>
        <begin position="274"/>
        <end position="404"/>
    </location>
</feature>
<feature type="region of interest" description="Disordered" evidence="1">
    <location>
        <begin position="818"/>
        <end position="873"/>
    </location>
</feature>
<feature type="compositionally biased region" description="Basic and acidic residues" evidence="1">
    <location>
        <begin position="639"/>
        <end position="656"/>
    </location>
</feature>
<dbReference type="SUPFAM" id="SSF55753">
    <property type="entry name" value="Actin depolymerizing proteins"/>
    <property type="match status" value="1"/>
</dbReference>
<comment type="caution">
    <text evidence="3">The sequence shown here is derived from an EMBL/GenBank/DDBJ whole genome shotgun (WGS) entry which is preliminary data.</text>
</comment>
<feature type="compositionally biased region" description="Polar residues" evidence="1">
    <location>
        <begin position="604"/>
        <end position="638"/>
    </location>
</feature>
<feature type="compositionally biased region" description="Acidic residues" evidence="1">
    <location>
        <begin position="150"/>
        <end position="160"/>
    </location>
</feature>
<dbReference type="Proteomes" id="UP001307849">
    <property type="component" value="Unassembled WGS sequence"/>
</dbReference>
<evidence type="ECO:0000313" key="4">
    <source>
        <dbReference type="Proteomes" id="UP001307849"/>
    </source>
</evidence>
<dbReference type="AlphaFoldDB" id="A0AAN8S1Q9"/>
<feature type="compositionally biased region" description="Polar residues" evidence="1">
    <location>
        <begin position="563"/>
        <end position="582"/>
    </location>
</feature>
<gene>
    <name evidence="3" type="ORF">TWF506_001364</name>
</gene>
<feature type="compositionally biased region" description="Basic residues" evidence="1">
    <location>
        <begin position="536"/>
        <end position="546"/>
    </location>
</feature>
<accession>A0AAN8S1Q9</accession>
<reference evidence="3 4" key="1">
    <citation type="submission" date="2019-10" db="EMBL/GenBank/DDBJ databases">
        <authorList>
            <person name="Palmer J.M."/>
        </authorList>
    </citation>
    <scope>NUCLEOTIDE SEQUENCE [LARGE SCALE GENOMIC DNA]</scope>
    <source>
        <strain evidence="3 4">TWF506</strain>
    </source>
</reference>
<protein>
    <recommendedName>
        <fullName evidence="2">ADF-H domain-containing protein</fullName>
    </recommendedName>
</protein>
<feature type="domain" description="ADF-H" evidence="2">
    <location>
        <begin position="10"/>
        <end position="122"/>
    </location>
</feature>
<feature type="compositionally biased region" description="Low complexity" evidence="1">
    <location>
        <begin position="458"/>
        <end position="472"/>
    </location>
</feature>
<organism evidence="3 4">
    <name type="scientific">Arthrobotrys conoides</name>
    <dbReference type="NCBI Taxonomy" id="74498"/>
    <lineage>
        <taxon>Eukaryota</taxon>
        <taxon>Fungi</taxon>
        <taxon>Dikarya</taxon>
        <taxon>Ascomycota</taxon>
        <taxon>Pezizomycotina</taxon>
        <taxon>Orbiliomycetes</taxon>
        <taxon>Orbiliales</taxon>
        <taxon>Orbiliaceae</taxon>
        <taxon>Arthrobotrys</taxon>
    </lineage>
</organism>
<feature type="region of interest" description="Disordered" evidence="1">
    <location>
        <begin position="458"/>
        <end position="714"/>
    </location>
</feature>
<dbReference type="InterPro" id="IPR002108">
    <property type="entry name" value="ADF-H"/>
</dbReference>